<gene>
    <name evidence="2" type="ORF">MRM75_04975</name>
</gene>
<dbReference type="CDD" id="cd14737">
    <property type="entry name" value="PAAR_1"/>
    <property type="match status" value="1"/>
</dbReference>
<feature type="region of interest" description="Disordered" evidence="1">
    <location>
        <begin position="35"/>
        <end position="63"/>
    </location>
</feature>
<feature type="compositionally biased region" description="Basic and acidic residues" evidence="1">
    <location>
        <begin position="39"/>
        <end position="50"/>
    </location>
</feature>
<protein>
    <submittedName>
        <fullName evidence="2">Type VI secretion system PAAR protein</fullName>
    </submittedName>
</protein>
<proteinExistence type="predicted"/>
<dbReference type="EMBL" id="CP095353">
    <property type="protein sequence ID" value="XAG70350.1"/>
    <property type="molecule type" value="Genomic_DNA"/>
</dbReference>
<evidence type="ECO:0000313" key="2">
    <source>
        <dbReference type="EMBL" id="XAG70350.1"/>
    </source>
</evidence>
<accession>A0AAU6U990</accession>
<reference evidence="2" key="1">
    <citation type="submission" date="2022-03" db="EMBL/GenBank/DDBJ databases">
        <title>Sea Food Isolates.</title>
        <authorList>
            <person name="Li c."/>
        </authorList>
    </citation>
    <scope>NUCLEOTIDE SEQUENCE</scope>
    <source>
        <strain evidence="2">19CA06SA08-2</strain>
    </source>
</reference>
<dbReference type="Gene3D" id="2.60.200.60">
    <property type="match status" value="1"/>
</dbReference>
<dbReference type="Pfam" id="PF05488">
    <property type="entry name" value="PAAR_motif"/>
    <property type="match status" value="1"/>
</dbReference>
<organism evidence="2">
    <name type="scientific">bacterium 19CA06SA08-2</name>
    <dbReference type="NCBI Taxonomy" id="2920658"/>
    <lineage>
        <taxon>Bacteria</taxon>
    </lineage>
</organism>
<name>A0AAU6U990_UNCXX</name>
<sequence length="95" mass="9273">MCPSIALLGDIGTDHDGFPPTPVIAASPDVFLDGKPVARKSDPLAPHDKPNNPPHPRSIAGGVGSVLVTGKPIAVTGTAVDCGGVVIGSGSGQAG</sequence>
<dbReference type="NCBIfam" id="NF033420">
    <property type="entry name" value="T6SS_PAAR_dom"/>
    <property type="match status" value="1"/>
</dbReference>
<dbReference type="AlphaFoldDB" id="A0AAU6U990"/>
<evidence type="ECO:0000256" key="1">
    <source>
        <dbReference type="SAM" id="MobiDB-lite"/>
    </source>
</evidence>
<dbReference type="InterPro" id="IPR008727">
    <property type="entry name" value="PAAR_motif"/>
</dbReference>